<organism evidence="4 5">
    <name type="scientific">Aeromonas hydrophila</name>
    <dbReference type="NCBI Taxonomy" id="644"/>
    <lineage>
        <taxon>Bacteria</taxon>
        <taxon>Pseudomonadati</taxon>
        <taxon>Pseudomonadota</taxon>
        <taxon>Gammaproteobacteria</taxon>
        <taxon>Aeromonadales</taxon>
        <taxon>Aeromonadaceae</taxon>
        <taxon>Aeromonas</taxon>
    </lineage>
</organism>
<accession>A0AAX3P8I5</accession>
<protein>
    <submittedName>
        <fullName evidence="4">Arm DNA-binding domain-containing protein</fullName>
    </submittedName>
</protein>
<proteinExistence type="inferred from homology"/>
<dbReference type="InterPro" id="IPR050808">
    <property type="entry name" value="Phage_Integrase"/>
</dbReference>
<dbReference type="PANTHER" id="PTHR30629:SF2">
    <property type="entry name" value="PROPHAGE INTEGRASE INTS-RELATED"/>
    <property type="match status" value="1"/>
</dbReference>
<reference evidence="4" key="1">
    <citation type="submission" date="2023-02" db="EMBL/GenBank/DDBJ databases">
        <title>The sequence of Aeromonas hydrophila K533.</title>
        <authorList>
            <person name="Luo X."/>
        </authorList>
    </citation>
    <scope>NUCLEOTIDE SEQUENCE</scope>
    <source>
        <strain evidence="4">K533</strain>
    </source>
</reference>
<dbReference type="EMBL" id="CP118942">
    <property type="protein sequence ID" value="WEE27684.1"/>
    <property type="molecule type" value="Genomic_DNA"/>
</dbReference>
<dbReference type="Proteomes" id="UP001214666">
    <property type="component" value="Chromosome"/>
</dbReference>
<dbReference type="PANTHER" id="PTHR30629">
    <property type="entry name" value="PROPHAGE INTEGRASE"/>
    <property type="match status" value="1"/>
</dbReference>
<evidence type="ECO:0000256" key="1">
    <source>
        <dbReference type="ARBA" id="ARBA00008857"/>
    </source>
</evidence>
<evidence type="ECO:0000313" key="5">
    <source>
        <dbReference type="Proteomes" id="UP001214666"/>
    </source>
</evidence>
<name>A0AAX3P8I5_AERHY</name>
<feature type="domain" description="Integrase DNA-binding" evidence="3">
    <location>
        <begin position="6"/>
        <end position="47"/>
    </location>
</feature>
<dbReference type="Gene3D" id="3.30.160.390">
    <property type="entry name" value="Integrase, DNA-binding domain"/>
    <property type="match status" value="1"/>
</dbReference>
<gene>
    <name evidence="4" type="ORF">PY771_05035</name>
</gene>
<keyword evidence="2" id="KW-0229">DNA integration</keyword>
<dbReference type="AlphaFoldDB" id="A0AAX3P8I5"/>
<evidence type="ECO:0000313" key="4">
    <source>
        <dbReference type="EMBL" id="WEE27684.1"/>
    </source>
</evidence>
<evidence type="ECO:0000256" key="2">
    <source>
        <dbReference type="ARBA" id="ARBA00022908"/>
    </source>
</evidence>
<comment type="similarity">
    <text evidence="1">Belongs to the 'phage' integrase family.</text>
</comment>
<dbReference type="InterPro" id="IPR038488">
    <property type="entry name" value="Integrase_DNA-bd_sf"/>
</dbReference>
<dbReference type="GO" id="GO:0003677">
    <property type="term" value="F:DNA binding"/>
    <property type="evidence" value="ECO:0007669"/>
    <property type="project" value="UniProtKB-KW"/>
</dbReference>
<evidence type="ECO:0000259" key="3">
    <source>
        <dbReference type="Pfam" id="PF13356"/>
    </source>
</evidence>
<dbReference type="GO" id="GO:0015074">
    <property type="term" value="P:DNA integration"/>
    <property type="evidence" value="ECO:0007669"/>
    <property type="project" value="UniProtKB-KW"/>
</dbReference>
<keyword evidence="4" id="KW-0238">DNA-binding</keyword>
<dbReference type="InterPro" id="IPR025166">
    <property type="entry name" value="Integrase_DNA_bind_dom"/>
</dbReference>
<dbReference type="RefSeq" id="WP_275115748.1">
    <property type="nucleotide sequence ID" value="NZ_CP118942.1"/>
</dbReference>
<sequence>MSKDKLTDSKLRTAKPEAKEYSLGDGDGLYLRVKPNGARLWVFNYYRPRARS</sequence>
<dbReference type="Pfam" id="PF13356">
    <property type="entry name" value="Arm-DNA-bind_3"/>
    <property type="match status" value="1"/>
</dbReference>